<comment type="caution">
    <text evidence="2">The sequence shown here is derived from an EMBL/GenBank/DDBJ whole genome shotgun (WGS) entry which is preliminary data.</text>
</comment>
<proteinExistence type="predicted"/>
<gene>
    <name evidence="2" type="ORF">A6X21_18350</name>
</gene>
<evidence type="ECO:0008006" key="4">
    <source>
        <dbReference type="Google" id="ProtNLM"/>
    </source>
</evidence>
<dbReference type="InterPro" id="IPR012373">
    <property type="entry name" value="Ferrdict_sens_TM"/>
</dbReference>
<organism evidence="2 3">
    <name type="scientific">Planctopirus hydrillae</name>
    <dbReference type="NCBI Taxonomy" id="1841610"/>
    <lineage>
        <taxon>Bacteria</taxon>
        <taxon>Pseudomonadati</taxon>
        <taxon>Planctomycetota</taxon>
        <taxon>Planctomycetia</taxon>
        <taxon>Planctomycetales</taxon>
        <taxon>Planctomycetaceae</taxon>
        <taxon>Planctopirus</taxon>
    </lineage>
</organism>
<sequence length="558" mass="61092">MTSESDIPDSNTTENRSSDGLTQRVAGLSLRMMLGEATPAEHREFEELLASDPAARQTYYHLLDVDQGLMELGESGASLLPQSTVILPAQPARKRPWRRLSSRGMRYLAVAMFSVVATIGVSRLLATSQPVVAAANRQRIVMQDAAPAFVATFIRSTNCVWASDTATLMEGQRLLSGNMKLKSGLAEFRFDSGVRLVLEGPARLRIVSAQCAHLDAGKVVLHGHEMADEFALVTPRGTLFDVGTEYGTFVDDDGDVELHVFDGQVRIESAMVPPAESLVEAGDAKRLGTAQVESLSLNPEEFQRETPGRSAGGDPAQGGLLAYDGFTLSGPENDWHTGGFGWSGAWLHHIGSPKLSTVLSDPQASIEFESRRQNDRAGLIRLAPKKELAKRSLAHPLRLNMDNVYYLSFSLRKVENVAPNVPQYASVSFRSSIAGEERRRIVVGMSSERLPILSHNDQNLQVAPPLMVGESYLFVVKIVAGSSTPDQILLRIYSKEEPPQASEPSAWTVMTRPDFDHTEYDHIMIYSQGTTYEVDEVRLATTWEAATSSATPQPPLEQ</sequence>
<dbReference type="STRING" id="1841610.A6X21_18350"/>
<evidence type="ECO:0000256" key="1">
    <source>
        <dbReference type="SAM" id="MobiDB-lite"/>
    </source>
</evidence>
<dbReference type="AlphaFoldDB" id="A0A1C3EKE3"/>
<evidence type="ECO:0000313" key="2">
    <source>
        <dbReference type="EMBL" id="ODA33689.1"/>
    </source>
</evidence>
<evidence type="ECO:0000313" key="3">
    <source>
        <dbReference type="Proteomes" id="UP000094828"/>
    </source>
</evidence>
<dbReference type="EMBL" id="LYDR01000050">
    <property type="protein sequence ID" value="ODA33689.1"/>
    <property type="molecule type" value="Genomic_DNA"/>
</dbReference>
<feature type="region of interest" description="Disordered" evidence="1">
    <location>
        <begin position="297"/>
        <end position="316"/>
    </location>
</feature>
<feature type="compositionally biased region" description="Polar residues" evidence="1">
    <location>
        <begin position="1"/>
        <end position="21"/>
    </location>
</feature>
<name>A0A1C3EKE3_9PLAN</name>
<dbReference type="Proteomes" id="UP000094828">
    <property type="component" value="Unassembled WGS sequence"/>
</dbReference>
<dbReference type="PANTHER" id="PTHR30273">
    <property type="entry name" value="PERIPLASMIC SIGNAL SENSOR AND SIGMA FACTOR ACTIVATOR FECR-RELATED"/>
    <property type="match status" value="1"/>
</dbReference>
<feature type="region of interest" description="Disordered" evidence="1">
    <location>
        <begin position="1"/>
        <end position="22"/>
    </location>
</feature>
<protein>
    <recommendedName>
        <fullName evidence="4">FecR protein domain-containing protein</fullName>
    </recommendedName>
</protein>
<keyword evidence="3" id="KW-1185">Reference proteome</keyword>
<dbReference type="PANTHER" id="PTHR30273:SF2">
    <property type="entry name" value="PROTEIN FECR"/>
    <property type="match status" value="1"/>
</dbReference>
<accession>A0A1C3EKE3</accession>
<dbReference type="GO" id="GO:0016989">
    <property type="term" value="F:sigma factor antagonist activity"/>
    <property type="evidence" value="ECO:0007669"/>
    <property type="project" value="TreeGrafter"/>
</dbReference>
<dbReference type="OrthoDB" id="255678at2"/>
<reference evidence="2 3" key="1">
    <citation type="submission" date="2016-05" db="EMBL/GenBank/DDBJ databases">
        <title>Genomic and physiological characterization of Planctopirus sp. isolated from fresh water lake.</title>
        <authorList>
            <person name="Subhash Y."/>
            <person name="Ramana C."/>
        </authorList>
    </citation>
    <scope>NUCLEOTIDE SEQUENCE [LARGE SCALE GENOMIC DNA]</scope>
    <source>
        <strain evidence="2 3">JC280</strain>
    </source>
</reference>
<dbReference type="RefSeq" id="WP_068846826.1">
    <property type="nucleotide sequence ID" value="NZ_LYDR01000050.1"/>
</dbReference>